<protein>
    <submittedName>
        <fullName evidence="1">Uncharacterized protein</fullName>
    </submittedName>
</protein>
<comment type="caution">
    <text evidence="1">The sequence shown here is derived from an EMBL/GenBank/DDBJ whole genome shotgun (WGS) entry which is preliminary data.</text>
</comment>
<accession>A0A0G1EHL8</accession>
<organism evidence="1 2">
    <name type="scientific">Candidatus Wolfebacteria bacterium GW2011_GWC1_43_10</name>
    <dbReference type="NCBI Taxonomy" id="1619011"/>
    <lineage>
        <taxon>Bacteria</taxon>
        <taxon>Candidatus Wolfeibacteriota</taxon>
    </lineage>
</organism>
<name>A0A0G1EHL8_9BACT</name>
<gene>
    <name evidence="1" type="ORF">UV58_C0009G0018</name>
</gene>
<dbReference type="EMBL" id="LCFA01000009">
    <property type="protein sequence ID" value="KKS82536.1"/>
    <property type="molecule type" value="Genomic_DNA"/>
</dbReference>
<sequence length="96" mass="11184">MARTFEVVGGPSVLDLMISHWYREQDGGRREVQFQAREERADLSLRMVVNEASRENEDGTTWRLKGRLRILGQYGDRVEGIYNSQTRQGIFFVLHP</sequence>
<reference evidence="1 2" key="1">
    <citation type="journal article" date="2015" name="Nature">
        <title>rRNA introns, odd ribosomes, and small enigmatic genomes across a large radiation of phyla.</title>
        <authorList>
            <person name="Brown C.T."/>
            <person name="Hug L.A."/>
            <person name="Thomas B.C."/>
            <person name="Sharon I."/>
            <person name="Castelle C.J."/>
            <person name="Singh A."/>
            <person name="Wilkins M.J."/>
            <person name="Williams K.H."/>
            <person name="Banfield J.F."/>
        </authorList>
    </citation>
    <scope>NUCLEOTIDE SEQUENCE [LARGE SCALE GENOMIC DNA]</scope>
</reference>
<dbReference type="AlphaFoldDB" id="A0A0G1EHL8"/>
<proteinExistence type="predicted"/>
<evidence type="ECO:0000313" key="2">
    <source>
        <dbReference type="Proteomes" id="UP000034810"/>
    </source>
</evidence>
<dbReference type="Proteomes" id="UP000034810">
    <property type="component" value="Unassembled WGS sequence"/>
</dbReference>
<evidence type="ECO:0000313" key="1">
    <source>
        <dbReference type="EMBL" id="KKS82536.1"/>
    </source>
</evidence>